<dbReference type="Proteomes" id="UP001153328">
    <property type="component" value="Unassembled WGS sequence"/>
</dbReference>
<dbReference type="PRINTS" id="PR00455">
    <property type="entry name" value="HTHTETR"/>
</dbReference>
<keyword evidence="1" id="KW-0805">Transcription regulation</keyword>
<name>A0A9W4H7I1_9ACTN</name>
<dbReference type="GO" id="GO:0003700">
    <property type="term" value="F:DNA-binding transcription factor activity"/>
    <property type="evidence" value="ECO:0007669"/>
    <property type="project" value="TreeGrafter"/>
</dbReference>
<evidence type="ECO:0000313" key="8">
    <source>
        <dbReference type="Proteomes" id="UP001153328"/>
    </source>
</evidence>
<dbReference type="InterPro" id="IPR050109">
    <property type="entry name" value="HTH-type_TetR-like_transc_reg"/>
</dbReference>
<proteinExistence type="predicted"/>
<dbReference type="Gene3D" id="1.10.357.10">
    <property type="entry name" value="Tetracycline Repressor, domain 2"/>
    <property type="match status" value="1"/>
</dbReference>
<evidence type="ECO:0000256" key="1">
    <source>
        <dbReference type="ARBA" id="ARBA00023015"/>
    </source>
</evidence>
<evidence type="ECO:0000259" key="6">
    <source>
        <dbReference type="PROSITE" id="PS50977"/>
    </source>
</evidence>
<evidence type="ECO:0000256" key="3">
    <source>
        <dbReference type="ARBA" id="ARBA00023163"/>
    </source>
</evidence>
<comment type="caution">
    <text evidence="7">The sequence shown here is derived from an EMBL/GenBank/DDBJ whole genome shotgun (WGS) entry which is preliminary data.</text>
</comment>
<feature type="region of interest" description="Disordered" evidence="5">
    <location>
        <begin position="1"/>
        <end position="22"/>
    </location>
</feature>
<evidence type="ECO:0000256" key="2">
    <source>
        <dbReference type="ARBA" id="ARBA00023125"/>
    </source>
</evidence>
<keyword evidence="8" id="KW-1185">Reference proteome</keyword>
<dbReference type="Pfam" id="PF00440">
    <property type="entry name" value="TetR_N"/>
    <property type="match status" value="1"/>
</dbReference>
<sequence>MSTSSAAYGPPGTPGRGPDPRAARSRAAALAAAQELLVEQGWAAVTHVAVAARSGVGRTTLYRHWPDTSGMLRDAVVQRIQAAHITPSGDLRADLVGELDALRRLLHDPVSEHGMRAVIERAGVDPVFARLKQELYAAGSRVQREILERARAAGELPADLDVDLAVDRLAGPLVYRRLLAGAEFGTDVVQAVVDGFLAAEAPRG</sequence>
<dbReference type="EMBL" id="CAJVAX010000021">
    <property type="protein sequence ID" value="CAG7656038.1"/>
    <property type="molecule type" value="Genomic_DNA"/>
</dbReference>
<dbReference type="AlphaFoldDB" id="A0A9W4H7I1"/>
<dbReference type="InterPro" id="IPR001647">
    <property type="entry name" value="HTH_TetR"/>
</dbReference>
<evidence type="ECO:0000256" key="5">
    <source>
        <dbReference type="SAM" id="MobiDB-lite"/>
    </source>
</evidence>
<dbReference type="PANTHER" id="PTHR30055:SF148">
    <property type="entry name" value="TETR-FAMILY TRANSCRIPTIONAL REGULATOR"/>
    <property type="match status" value="1"/>
</dbReference>
<dbReference type="GO" id="GO:0000976">
    <property type="term" value="F:transcription cis-regulatory region binding"/>
    <property type="evidence" value="ECO:0007669"/>
    <property type="project" value="TreeGrafter"/>
</dbReference>
<evidence type="ECO:0000256" key="4">
    <source>
        <dbReference type="PROSITE-ProRule" id="PRU00335"/>
    </source>
</evidence>
<dbReference type="InterPro" id="IPR009057">
    <property type="entry name" value="Homeodomain-like_sf"/>
</dbReference>
<dbReference type="InterPro" id="IPR036271">
    <property type="entry name" value="Tet_transcr_reg_TetR-rel_C_sf"/>
</dbReference>
<dbReference type="PANTHER" id="PTHR30055">
    <property type="entry name" value="HTH-TYPE TRANSCRIPTIONAL REGULATOR RUTR"/>
    <property type="match status" value="1"/>
</dbReference>
<feature type="compositionally biased region" description="Low complexity" evidence="5">
    <location>
        <begin position="1"/>
        <end position="10"/>
    </location>
</feature>
<dbReference type="InterPro" id="IPR011075">
    <property type="entry name" value="TetR_C"/>
</dbReference>
<evidence type="ECO:0000313" key="7">
    <source>
        <dbReference type="EMBL" id="CAG7656038.1"/>
    </source>
</evidence>
<dbReference type="PROSITE" id="PS50977">
    <property type="entry name" value="HTH_TETR_2"/>
    <property type="match status" value="1"/>
</dbReference>
<dbReference type="Pfam" id="PF16859">
    <property type="entry name" value="TetR_C_11"/>
    <property type="match status" value="1"/>
</dbReference>
<dbReference type="SUPFAM" id="SSF46689">
    <property type="entry name" value="Homeodomain-like"/>
    <property type="match status" value="1"/>
</dbReference>
<reference evidence="7" key="1">
    <citation type="submission" date="2021-06" db="EMBL/GenBank/DDBJ databases">
        <authorList>
            <person name="Arsene-Ploetze F."/>
        </authorList>
    </citation>
    <scope>NUCLEOTIDE SEQUENCE</scope>
    <source>
        <strain evidence="7">SBRY1</strain>
    </source>
</reference>
<feature type="domain" description="HTH tetR-type" evidence="6">
    <location>
        <begin position="23"/>
        <end position="83"/>
    </location>
</feature>
<dbReference type="Gene3D" id="1.10.10.60">
    <property type="entry name" value="Homeodomain-like"/>
    <property type="match status" value="1"/>
</dbReference>
<organism evidence="7 8">
    <name type="scientific">Actinacidiphila bryophytorum</name>
    <dbReference type="NCBI Taxonomy" id="1436133"/>
    <lineage>
        <taxon>Bacteria</taxon>
        <taxon>Bacillati</taxon>
        <taxon>Actinomycetota</taxon>
        <taxon>Actinomycetes</taxon>
        <taxon>Kitasatosporales</taxon>
        <taxon>Streptomycetaceae</taxon>
        <taxon>Actinacidiphila</taxon>
    </lineage>
</organism>
<dbReference type="RefSeq" id="WP_205045484.1">
    <property type="nucleotide sequence ID" value="NZ_CAJVAX010000021.1"/>
</dbReference>
<dbReference type="SUPFAM" id="SSF48498">
    <property type="entry name" value="Tetracyclin repressor-like, C-terminal domain"/>
    <property type="match status" value="1"/>
</dbReference>
<accession>A0A9W4H7I1</accession>
<gene>
    <name evidence="7" type="ORF">SBRY_70329</name>
</gene>
<keyword evidence="2 4" id="KW-0238">DNA-binding</keyword>
<feature type="DNA-binding region" description="H-T-H motif" evidence="4">
    <location>
        <begin position="46"/>
        <end position="65"/>
    </location>
</feature>
<protein>
    <submittedName>
        <fullName evidence="7">TetR family transcriptional regulator</fullName>
    </submittedName>
</protein>
<keyword evidence="3" id="KW-0804">Transcription</keyword>